<protein>
    <recommendedName>
        <fullName evidence="7">Phosphofructokinase</fullName>
    </recommendedName>
</protein>
<feature type="domain" description="Carbohydrate kinase PfkB" evidence="9">
    <location>
        <begin position="23"/>
        <end position="292"/>
    </location>
</feature>
<keyword evidence="2 7" id="KW-0808">Transferase</keyword>
<dbReference type="PANTHER" id="PTHR46566">
    <property type="entry name" value="1-PHOSPHOFRUCTOKINASE-RELATED"/>
    <property type="match status" value="1"/>
</dbReference>
<keyword evidence="11" id="KW-1185">Reference proteome</keyword>
<dbReference type="Pfam" id="PF00294">
    <property type="entry name" value="PfkB"/>
    <property type="match status" value="1"/>
</dbReference>
<dbReference type="PIRSF" id="PIRSF000535">
    <property type="entry name" value="1PFK/6PFK/LacC"/>
    <property type="match status" value="1"/>
</dbReference>
<dbReference type="InterPro" id="IPR002173">
    <property type="entry name" value="Carboh/pur_kinase_PfkB_CS"/>
</dbReference>
<dbReference type="SUPFAM" id="SSF53613">
    <property type="entry name" value="Ribokinase-like"/>
    <property type="match status" value="1"/>
</dbReference>
<evidence type="ECO:0000256" key="6">
    <source>
        <dbReference type="ARBA" id="ARBA00047745"/>
    </source>
</evidence>
<keyword evidence="4 8" id="KW-0418">Kinase</keyword>
<evidence type="ECO:0000256" key="2">
    <source>
        <dbReference type="ARBA" id="ARBA00022679"/>
    </source>
</evidence>
<dbReference type="Gene3D" id="3.40.1190.20">
    <property type="match status" value="1"/>
</dbReference>
<evidence type="ECO:0000256" key="4">
    <source>
        <dbReference type="ARBA" id="ARBA00022777"/>
    </source>
</evidence>
<evidence type="ECO:0000259" key="9">
    <source>
        <dbReference type="Pfam" id="PF00294"/>
    </source>
</evidence>
<dbReference type="PANTHER" id="PTHR46566:SF5">
    <property type="entry name" value="1-PHOSPHOFRUCTOKINASE"/>
    <property type="match status" value="1"/>
</dbReference>
<gene>
    <name evidence="10" type="primary">pfkB</name>
    <name evidence="10" type="ORF">QWZ16_18950</name>
</gene>
<dbReference type="Proteomes" id="UP001238540">
    <property type="component" value="Unassembled WGS sequence"/>
</dbReference>
<evidence type="ECO:0000256" key="1">
    <source>
        <dbReference type="ARBA" id="ARBA00010688"/>
    </source>
</evidence>
<evidence type="ECO:0000256" key="7">
    <source>
        <dbReference type="PIRNR" id="PIRNR000535"/>
    </source>
</evidence>
<evidence type="ECO:0000256" key="3">
    <source>
        <dbReference type="ARBA" id="ARBA00022741"/>
    </source>
</evidence>
<dbReference type="CDD" id="cd01164">
    <property type="entry name" value="FruK_PfkB_like"/>
    <property type="match status" value="1"/>
</dbReference>
<comment type="catalytic activity">
    <reaction evidence="6 8">
        <text>beta-D-fructose 1-phosphate + ATP = beta-D-fructose 1,6-bisphosphate + ADP + H(+)</text>
        <dbReference type="Rhea" id="RHEA:14213"/>
        <dbReference type="ChEBI" id="CHEBI:15378"/>
        <dbReference type="ChEBI" id="CHEBI:30616"/>
        <dbReference type="ChEBI" id="CHEBI:32966"/>
        <dbReference type="ChEBI" id="CHEBI:138881"/>
        <dbReference type="ChEBI" id="CHEBI:456216"/>
        <dbReference type="EC" id="2.7.1.56"/>
    </reaction>
</comment>
<organism evidence="10 11">
    <name type="scientific">Vibrio ostreicida</name>
    <dbReference type="NCBI Taxonomy" id="526588"/>
    <lineage>
        <taxon>Bacteria</taxon>
        <taxon>Pseudomonadati</taxon>
        <taxon>Pseudomonadota</taxon>
        <taxon>Gammaproteobacteria</taxon>
        <taxon>Vibrionales</taxon>
        <taxon>Vibrionaceae</taxon>
        <taxon>Vibrio</taxon>
    </lineage>
</organism>
<name>A0ABT8BWY5_9VIBR</name>
<dbReference type="RefSeq" id="WP_076588659.1">
    <property type="nucleotide sequence ID" value="NZ_JABEYA020000014.1"/>
</dbReference>
<dbReference type="InterPro" id="IPR029056">
    <property type="entry name" value="Ribokinase-like"/>
</dbReference>
<keyword evidence="3 8" id="KW-0547">Nucleotide-binding</keyword>
<evidence type="ECO:0000313" key="11">
    <source>
        <dbReference type="Proteomes" id="UP001238540"/>
    </source>
</evidence>
<evidence type="ECO:0000256" key="8">
    <source>
        <dbReference type="RuleBase" id="RU369061"/>
    </source>
</evidence>
<comment type="similarity">
    <text evidence="1 7 8">Belongs to the carbohydrate kinase PfkB family.</text>
</comment>
<dbReference type="PROSITE" id="PS00583">
    <property type="entry name" value="PFKB_KINASES_1"/>
    <property type="match status" value="1"/>
</dbReference>
<dbReference type="NCBIfam" id="TIGR03828">
    <property type="entry name" value="pfkB"/>
    <property type="match status" value="1"/>
</dbReference>
<dbReference type="InterPro" id="IPR011611">
    <property type="entry name" value="PfkB_dom"/>
</dbReference>
<dbReference type="EMBL" id="JAUFQC010000027">
    <property type="protein sequence ID" value="MDN3611681.1"/>
    <property type="molecule type" value="Genomic_DNA"/>
</dbReference>
<evidence type="ECO:0000313" key="10">
    <source>
        <dbReference type="EMBL" id="MDN3611681.1"/>
    </source>
</evidence>
<evidence type="ECO:0000256" key="5">
    <source>
        <dbReference type="ARBA" id="ARBA00022840"/>
    </source>
</evidence>
<dbReference type="InterPro" id="IPR017583">
    <property type="entry name" value="Tagatose/fructose_Pkinase"/>
</dbReference>
<accession>A0ABT8BWY5</accession>
<proteinExistence type="inferred from homology"/>
<dbReference type="InterPro" id="IPR022463">
    <property type="entry name" value="1-PFruKinase"/>
</dbReference>
<keyword evidence="5 8" id="KW-0067">ATP-binding</keyword>
<comment type="function">
    <text evidence="8">Catalyzes the ATP-dependent phosphorylation of fructose-l-phosphate to fructose-l,6-bisphosphate.</text>
</comment>
<dbReference type="GO" id="GO:0008662">
    <property type="term" value="F:1-phosphofructokinase activity"/>
    <property type="evidence" value="ECO:0007669"/>
    <property type="project" value="UniProtKB-EC"/>
</dbReference>
<sequence>MSNKVVTITLNPALDLTGGLDTLKPGKVNLIKQSSLHAAGKGINVARVLSDLGAKVTVTGFLGQENQQLFCQLFTQINAIDAFVRVDGATRINVKLIENDDRVSDINFPGMTISEQAIQQFESTLKTLCVDHQYFVMAGSLPAGVSPQRCASWVSYLQKRGKQVLFDSSQDALKAGIQASPWLVKPNEDELAAFVGSPILSTRECQVAAQAIAQAGVDNVVVSLGPKGVMWLNNHEWIHAQPPTIEVVSTVGAGDTLVAGLCWGHMQAMPKNTLITFAAALSALAVAQIGVGVTDINQVTRLQKKINITQLCDKQE</sequence>
<dbReference type="NCBIfam" id="TIGR03168">
    <property type="entry name" value="1-PFK"/>
    <property type="match status" value="1"/>
</dbReference>
<comment type="caution">
    <text evidence="10">The sequence shown here is derived from an EMBL/GenBank/DDBJ whole genome shotgun (WGS) entry which is preliminary data.</text>
</comment>
<reference evidence="11" key="1">
    <citation type="journal article" date="2019" name="Int. J. Syst. Evol. Microbiol.">
        <title>The Global Catalogue of Microorganisms (GCM) 10K type strain sequencing project: providing services to taxonomists for standard genome sequencing and annotation.</title>
        <authorList>
            <consortium name="The Broad Institute Genomics Platform"/>
            <consortium name="The Broad Institute Genome Sequencing Center for Infectious Disease"/>
            <person name="Wu L."/>
            <person name="Ma J."/>
        </authorList>
    </citation>
    <scope>NUCLEOTIDE SEQUENCE [LARGE SCALE GENOMIC DNA]</scope>
    <source>
        <strain evidence="11">CECT 7398</strain>
    </source>
</reference>